<dbReference type="EMBL" id="LAZR01012457">
    <property type="protein sequence ID" value="KKM26743.1"/>
    <property type="molecule type" value="Genomic_DNA"/>
</dbReference>
<dbReference type="AlphaFoldDB" id="A0A0F9KXC2"/>
<sequence length="113" mass="12820">MAKQSKPEPTTLFYRLHKLTRGLTYDIESDQFKGTINIDGRELPAAISKALLFDRGVLASCAGDDFLQFYMMFRTALAKKAVNNEVNRLEIAENEKFAFSDPDLEDSFDNAFD</sequence>
<protein>
    <submittedName>
        <fullName evidence="1">Uncharacterized protein</fullName>
    </submittedName>
</protein>
<accession>A0A0F9KXC2</accession>
<organism evidence="1">
    <name type="scientific">marine sediment metagenome</name>
    <dbReference type="NCBI Taxonomy" id="412755"/>
    <lineage>
        <taxon>unclassified sequences</taxon>
        <taxon>metagenomes</taxon>
        <taxon>ecological metagenomes</taxon>
    </lineage>
</organism>
<comment type="caution">
    <text evidence="1">The sequence shown here is derived from an EMBL/GenBank/DDBJ whole genome shotgun (WGS) entry which is preliminary data.</text>
</comment>
<name>A0A0F9KXC2_9ZZZZ</name>
<reference evidence="1" key="1">
    <citation type="journal article" date="2015" name="Nature">
        <title>Complex archaea that bridge the gap between prokaryotes and eukaryotes.</title>
        <authorList>
            <person name="Spang A."/>
            <person name="Saw J.H."/>
            <person name="Jorgensen S.L."/>
            <person name="Zaremba-Niedzwiedzka K."/>
            <person name="Martijn J."/>
            <person name="Lind A.E."/>
            <person name="van Eijk R."/>
            <person name="Schleper C."/>
            <person name="Guy L."/>
            <person name="Ettema T.J."/>
        </authorList>
    </citation>
    <scope>NUCLEOTIDE SEQUENCE</scope>
</reference>
<evidence type="ECO:0000313" key="1">
    <source>
        <dbReference type="EMBL" id="KKM26743.1"/>
    </source>
</evidence>
<gene>
    <name evidence="1" type="ORF">LCGC14_1581710</name>
</gene>
<proteinExistence type="predicted"/>